<proteinExistence type="predicted"/>
<evidence type="ECO:0000313" key="1">
    <source>
        <dbReference type="EMBL" id="TDZ14613.1"/>
    </source>
</evidence>
<comment type="caution">
    <text evidence="1">The sequence shown here is derived from an EMBL/GenBank/DDBJ whole genome shotgun (WGS) entry which is preliminary data.</text>
</comment>
<organism evidence="1 2">
    <name type="scientific">Colletotrichum orbiculare (strain 104-T / ATCC 96160 / CBS 514.97 / LARS 414 / MAFF 240422)</name>
    <name type="common">Cucumber anthracnose fungus</name>
    <name type="synonym">Colletotrichum lagenarium</name>
    <dbReference type="NCBI Taxonomy" id="1213857"/>
    <lineage>
        <taxon>Eukaryota</taxon>
        <taxon>Fungi</taxon>
        <taxon>Dikarya</taxon>
        <taxon>Ascomycota</taxon>
        <taxon>Pezizomycotina</taxon>
        <taxon>Sordariomycetes</taxon>
        <taxon>Hypocreomycetidae</taxon>
        <taxon>Glomerellales</taxon>
        <taxon>Glomerellaceae</taxon>
        <taxon>Colletotrichum</taxon>
        <taxon>Colletotrichum orbiculare species complex</taxon>
    </lineage>
</organism>
<accession>A0A484F990</accession>
<name>A0A484F990_COLOR</name>
<keyword evidence="2" id="KW-1185">Reference proteome</keyword>
<reference evidence="2" key="1">
    <citation type="journal article" date="2013" name="New Phytol.">
        <title>Comparative genomic and transcriptomic analyses reveal the hemibiotrophic stage shift of Colletotrichum fungi.</title>
        <authorList>
            <person name="Gan P."/>
            <person name="Ikeda K."/>
            <person name="Irieda H."/>
            <person name="Narusaka M."/>
            <person name="O'Connell R.J."/>
            <person name="Narusaka Y."/>
            <person name="Takano Y."/>
            <person name="Kubo Y."/>
            <person name="Shirasu K."/>
        </authorList>
    </citation>
    <scope>NUCLEOTIDE SEQUENCE [LARGE SCALE GENOMIC DNA]</scope>
    <source>
        <strain evidence="2">104-T / ATCC 96160 / CBS 514.97 / LARS 414 / MAFF 240422</strain>
    </source>
</reference>
<gene>
    <name evidence="1" type="ORF">Cob_v012458</name>
</gene>
<sequence length="83" mass="8937">MFASLQAEESNVAGPLVAFSVGCVPYSFRSQLHKAQSRFRRTDQATVSRPLGRSSQMAWTGGYAVTDGRPSTLANMPGGGWGW</sequence>
<reference evidence="2" key="2">
    <citation type="journal article" date="2019" name="Mol. Plant Microbe Interact.">
        <title>Genome sequence resources for four phytopathogenic fungi from the Colletotrichum orbiculare species complex.</title>
        <authorList>
            <person name="Gan P."/>
            <person name="Tsushima A."/>
            <person name="Narusaka M."/>
            <person name="Narusaka Y."/>
            <person name="Takano Y."/>
            <person name="Kubo Y."/>
            <person name="Shirasu K."/>
        </authorList>
    </citation>
    <scope>GENOME REANNOTATION</scope>
    <source>
        <strain evidence="2">104-T / ATCC 96160 / CBS 514.97 / LARS 414 / MAFF 240422</strain>
    </source>
</reference>
<dbReference type="Proteomes" id="UP000014480">
    <property type="component" value="Unassembled WGS sequence"/>
</dbReference>
<dbReference type="EMBL" id="AMCV02000049">
    <property type="protein sequence ID" value="TDZ14613.1"/>
    <property type="molecule type" value="Genomic_DNA"/>
</dbReference>
<dbReference type="AlphaFoldDB" id="A0A484F990"/>
<evidence type="ECO:0000313" key="2">
    <source>
        <dbReference type="Proteomes" id="UP000014480"/>
    </source>
</evidence>
<protein>
    <submittedName>
        <fullName evidence="1">Uncharacterized protein</fullName>
    </submittedName>
</protein>